<evidence type="ECO:0000256" key="2">
    <source>
        <dbReference type="ARBA" id="ARBA00022771"/>
    </source>
</evidence>
<dbReference type="InterPro" id="IPR002893">
    <property type="entry name" value="Znf_MYND"/>
</dbReference>
<comment type="caution">
    <text evidence="5">The sequence shown here is derived from an EMBL/GenBank/DDBJ whole genome shotgun (WGS) entry which is preliminary data.</text>
</comment>
<dbReference type="Proteomes" id="UP001295423">
    <property type="component" value="Unassembled WGS sequence"/>
</dbReference>
<dbReference type="GO" id="GO:0008270">
    <property type="term" value="F:zinc ion binding"/>
    <property type="evidence" value="ECO:0007669"/>
    <property type="project" value="UniProtKB-KW"/>
</dbReference>
<accession>A0AAD2PU04</accession>
<gene>
    <name evidence="5" type="ORF">CYCCA115_LOCUS11037</name>
</gene>
<evidence type="ECO:0000259" key="4">
    <source>
        <dbReference type="Pfam" id="PF01753"/>
    </source>
</evidence>
<evidence type="ECO:0000256" key="3">
    <source>
        <dbReference type="ARBA" id="ARBA00022833"/>
    </source>
</evidence>
<evidence type="ECO:0000256" key="1">
    <source>
        <dbReference type="ARBA" id="ARBA00022723"/>
    </source>
</evidence>
<protein>
    <recommendedName>
        <fullName evidence="4">MYND-type domain-containing protein</fullName>
    </recommendedName>
</protein>
<dbReference type="SUPFAM" id="SSF144232">
    <property type="entry name" value="HIT/MYND zinc finger-like"/>
    <property type="match status" value="1"/>
</dbReference>
<feature type="domain" description="MYND-type" evidence="4">
    <location>
        <begin position="100"/>
        <end position="123"/>
    </location>
</feature>
<dbReference type="Pfam" id="PF01753">
    <property type="entry name" value="zf-MYND"/>
    <property type="match status" value="1"/>
</dbReference>
<dbReference type="AlphaFoldDB" id="A0AAD2PU04"/>
<proteinExistence type="predicted"/>
<evidence type="ECO:0000313" key="6">
    <source>
        <dbReference type="Proteomes" id="UP001295423"/>
    </source>
</evidence>
<evidence type="ECO:0000313" key="5">
    <source>
        <dbReference type="EMBL" id="CAJ1947219.1"/>
    </source>
</evidence>
<keyword evidence="1" id="KW-0479">Metal-binding</keyword>
<dbReference type="Gene3D" id="6.10.140.2220">
    <property type="match status" value="1"/>
</dbReference>
<organism evidence="5 6">
    <name type="scientific">Cylindrotheca closterium</name>
    <dbReference type="NCBI Taxonomy" id="2856"/>
    <lineage>
        <taxon>Eukaryota</taxon>
        <taxon>Sar</taxon>
        <taxon>Stramenopiles</taxon>
        <taxon>Ochrophyta</taxon>
        <taxon>Bacillariophyta</taxon>
        <taxon>Bacillariophyceae</taxon>
        <taxon>Bacillariophycidae</taxon>
        <taxon>Bacillariales</taxon>
        <taxon>Bacillariaceae</taxon>
        <taxon>Cylindrotheca</taxon>
    </lineage>
</organism>
<keyword evidence="6" id="KW-1185">Reference proteome</keyword>
<dbReference type="EMBL" id="CAKOGP040001725">
    <property type="protein sequence ID" value="CAJ1947219.1"/>
    <property type="molecule type" value="Genomic_DNA"/>
</dbReference>
<reference evidence="5" key="1">
    <citation type="submission" date="2023-08" db="EMBL/GenBank/DDBJ databases">
        <authorList>
            <person name="Audoor S."/>
            <person name="Bilcke G."/>
        </authorList>
    </citation>
    <scope>NUCLEOTIDE SEQUENCE</scope>
</reference>
<sequence>MLLTINMNDQTATQVAMCRRRTEINGIMARERQEICATAFMQLGTRTPSMKKNASTLIQIQNNFQRHGPCTRLHTRLLARHAAIAVNQSVMNRKRFARNKCTMAWYCDLNCQKADWKAHKKCCKKLKRGVDLVLGSGKRKLVPYPLVEQTGFVEDFDESKNQMNQVPANGRDRFDYEYAWEYHGVDELDPTKRVWKKYPPLISYSIECLRDLGSPAYIYIAPTTTIVKAWNNLRRFQNRLHLAEQHDTYILIV</sequence>
<name>A0AAD2PU04_9STRA</name>
<keyword evidence="2" id="KW-0863">Zinc-finger</keyword>
<keyword evidence="3" id="KW-0862">Zinc</keyword>